<keyword evidence="2" id="KW-1185">Reference proteome</keyword>
<dbReference type="InterPro" id="IPR037219">
    <property type="entry name" value="Peptidase_M41-like"/>
</dbReference>
<gene>
    <name evidence="1" type="ORF">ACFOJ9_16275</name>
</gene>
<sequence>MRLPSTSLTPREQRSTAIHEAAHAVAAIRHGVPIIRASIGLGRDRGHVTTGRVVIGDGATGNEMGFAVIGRCGALAQLTIDCRETVTAGAAIDDGDIARSINAYLASTLPNATERDRAVVHDLVDQYAQRIIDQDGPVIEALAAALVARGELGADEILQIVEHETVRMHPALRIAQRGDRMLCSVATRRLPDQLPMQTRLQPIGASAIDVEARTVQLTFTTGATVRRRKYTGWDTAVPFDETLVVSREAIDLTRLNAGAPVLDSHAGYSTSAQVAVVERAWIEAKEGRASVRFPKAGIDAQADRMFGLVADRIIKNVSTGYSVDEVRIVEAAAKGTVEQHIVQRWTPFEISFVTAGADAGAQVRSADGLATYPVNFGGSGMIGTAAAMRMRMAMKARAACV</sequence>
<protein>
    <submittedName>
        <fullName evidence="1">Uncharacterized protein</fullName>
    </submittedName>
</protein>
<comment type="caution">
    <text evidence="1">The sequence shown here is derived from an EMBL/GenBank/DDBJ whole genome shotgun (WGS) entry which is preliminary data.</text>
</comment>
<name>A0ABV7MQC6_9HYPH</name>
<evidence type="ECO:0000313" key="1">
    <source>
        <dbReference type="EMBL" id="MFC3323324.1"/>
    </source>
</evidence>
<dbReference type="Proteomes" id="UP001595648">
    <property type="component" value="Unassembled WGS sequence"/>
</dbReference>
<organism evidence="1 2">
    <name type="scientific">Mesorhizobium cantuariense</name>
    <dbReference type="NCBI Taxonomy" id="1300275"/>
    <lineage>
        <taxon>Bacteria</taxon>
        <taxon>Pseudomonadati</taxon>
        <taxon>Pseudomonadota</taxon>
        <taxon>Alphaproteobacteria</taxon>
        <taxon>Hyphomicrobiales</taxon>
        <taxon>Phyllobacteriaceae</taxon>
        <taxon>Mesorhizobium</taxon>
    </lineage>
</organism>
<evidence type="ECO:0000313" key="2">
    <source>
        <dbReference type="Proteomes" id="UP001595648"/>
    </source>
</evidence>
<dbReference type="SUPFAM" id="SSF140990">
    <property type="entry name" value="FtsH protease domain-like"/>
    <property type="match status" value="1"/>
</dbReference>
<dbReference type="RefSeq" id="WP_378979845.1">
    <property type="nucleotide sequence ID" value="NZ_JBHRVD010000001.1"/>
</dbReference>
<reference evidence="2" key="1">
    <citation type="journal article" date="2019" name="Int. J. Syst. Evol. Microbiol.">
        <title>The Global Catalogue of Microorganisms (GCM) 10K type strain sequencing project: providing services to taxonomists for standard genome sequencing and annotation.</title>
        <authorList>
            <consortium name="The Broad Institute Genomics Platform"/>
            <consortium name="The Broad Institute Genome Sequencing Center for Infectious Disease"/>
            <person name="Wu L."/>
            <person name="Ma J."/>
        </authorList>
    </citation>
    <scope>NUCLEOTIDE SEQUENCE [LARGE SCALE GENOMIC DNA]</scope>
    <source>
        <strain evidence="2">ICMP 19515</strain>
    </source>
</reference>
<accession>A0ABV7MQC6</accession>
<proteinExistence type="predicted"/>
<dbReference type="EMBL" id="JBHRVD010000001">
    <property type="protein sequence ID" value="MFC3323324.1"/>
    <property type="molecule type" value="Genomic_DNA"/>
</dbReference>